<reference evidence="2 3" key="1">
    <citation type="submission" date="2018-07" db="EMBL/GenBank/DDBJ databases">
        <title>Genome sequences of Haloplanus sp. CBA1113.</title>
        <authorList>
            <person name="Kim Y.B."/>
            <person name="Roh S.W."/>
        </authorList>
    </citation>
    <scope>NUCLEOTIDE SEQUENCE [LARGE SCALE GENOMIC DNA]</scope>
    <source>
        <strain evidence="2 3">CBA1113</strain>
    </source>
</reference>
<accession>A0A345E263</accession>
<keyword evidence="1" id="KW-0472">Membrane</keyword>
<protein>
    <submittedName>
        <fullName evidence="2">DUF4330 family protein</fullName>
    </submittedName>
</protein>
<dbReference type="Proteomes" id="UP000253273">
    <property type="component" value="Chromosome"/>
</dbReference>
<dbReference type="EMBL" id="CP031150">
    <property type="protein sequence ID" value="AXG06285.1"/>
    <property type="molecule type" value="Genomic_DNA"/>
</dbReference>
<keyword evidence="3" id="KW-1185">Reference proteome</keyword>
<dbReference type="AlphaFoldDB" id="A0A345E263"/>
<dbReference type="InterPro" id="IPR025480">
    <property type="entry name" value="DUF4330"/>
</dbReference>
<evidence type="ECO:0000313" key="2">
    <source>
        <dbReference type="EMBL" id="AXG06285.1"/>
    </source>
</evidence>
<dbReference type="KEGG" id="haj:DU500_07455"/>
<sequence length="463" mass="49632">MPLIDDEGNLFGVINVIDALVILFVLAVVAAGAAFLLQPADSGPDLSSTHVTLDLGTQPDYLVAEINEGDTYSPDTNTQLTITDVHLTPSGEGTRVIVRAELQGPMEDESIVYADAPPRLGRTLDIETSRYVVSGQIREIGDSETLAGDTATVVLRDTMLASDAREVAVGDTIRVAGRTVATINDVAAYATDNGVERVVFVEATLQTHHEQGQPQFGGNPLRRGQVVPLSTGDYTYNGRVERVGSGFERGSADVLLETVVDSETANRMAEGDVTTVAGHRTAEIESVTTYATQNPDRQRVFVGVSLRTLGYGEREQFGSTPIQRGNTISLEAESYQLSSSIERVGAVEPRGTSTTRTVVLRMSEVREQFAESIEPGMTEQANGQRIAIINHVAVEPSLIIATGDNGSVNVVEHPINRDVTITAQLRVRETTSGIRFKGQSIQQQSQVVIDLGTITIEATVVSA</sequence>
<dbReference type="RefSeq" id="WP_114585424.1">
    <property type="nucleotide sequence ID" value="NZ_CP031150.1"/>
</dbReference>
<evidence type="ECO:0000256" key="1">
    <source>
        <dbReference type="SAM" id="Phobius"/>
    </source>
</evidence>
<keyword evidence="1" id="KW-1133">Transmembrane helix</keyword>
<proteinExistence type="predicted"/>
<dbReference type="OrthoDB" id="202569at2157"/>
<evidence type="ECO:0000313" key="3">
    <source>
        <dbReference type="Proteomes" id="UP000253273"/>
    </source>
</evidence>
<keyword evidence="1" id="KW-0812">Transmembrane</keyword>
<dbReference type="Pfam" id="PF14221">
    <property type="entry name" value="DUF4330"/>
    <property type="match status" value="1"/>
</dbReference>
<gene>
    <name evidence="2" type="ORF">DU500_07455</name>
</gene>
<dbReference type="GeneID" id="37283210"/>
<organism evidence="2 3">
    <name type="scientific">Haloplanus rubicundus</name>
    <dbReference type="NCBI Taxonomy" id="1547898"/>
    <lineage>
        <taxon>Archaea</taxon>
        <taxon>Methanobacteriati</taxon>
        <taxon>Methanobacteriota</taxon>
        <taxon>Stenosarchaea group</taxon>
        <taxon>Halobacteria</taxon>
        <taxon>Halobacteriales</taxon>
        <taxon>Haloferacaceae</taxon>
        <taxon>Haloplanus</taxon>
    </lineage>
</organism>
<name>A0A345E263_9EURY</name>
<feature type="transmembrane region" description="Helical" evidence="1">
    <location>
        <begin position="12"/>
        <end position="37"/>
    </location>
</feature>